<dbReference type="PANTHER" id="PTHR10869:SF246">
    <property type="entry name" value="TRANSMEMBRANE PROLYL 4-HYDROXYLASE"/>
    <property type="match status" value="1"/>
</dbReference>
<dbReference type="GO" id="GO:0005506">
    <property type="term" value="F:iron ion binding"/>
    <property type="evidence" value="ECO:0007669"/>
    <property type="project" value="InterPro"/>
</dbReference>
<evidence type="ECO:0000256" key="4">
    <source>
        <dbReference type="ARBA" id="ARBA00023002"/>
    </source>
</evidence>
<evidence type="ECO:0000313" key="7">
    <source>
        <dbReference type="EMBL" id="QHT37982.1"/>
    </source>
</evidence>
<name>A0A6C0F9U8_9ZZZZ</name>
<dbReference type="AlphaFoldDB" id="A0A6C0F9U8"/>
<dbReference type="InterPro" id="IPR006620">
    <property type="entry name" value="Pro_4_hyd_alph"/>
</dbReference>
<dbReference type="GO" id="GO:0005783">
    <property type="term" value="C:endoplasmic reticulum"/>
    <property type="evidence" value="ECO:0007669"/>
    <property type="project" value="TreeGrafter"/>
</dbReference>
<accession>A0A6C0F9U8</accession>
<keyword evidence="2" id="KW-0479">Metal-binding</keyword>
<organism evidence="7">
    <name type="scientific">viral metagenome</name>
    <dbReference type="NCBI Taxonomy" id="1070528"/>
    <lineage>
        <taxon>unclassified sequences</taxon>
        <taxon>metagenomes</taxon>
        <taxon>organismal metagenomes</taxon>
    </lineage>
</organism>
<dbReference type="InterPro" id="IPR005123">
    <property type="entry name" value="Oxoglu/Fe-dep_dioxygenase_dom"/>
</dbReference>
<reference evidence="7" key="1">
    <citation type="journal article" date="2020" name="Nature">
        <title>Giant virus diversity and host interactions through global metagenomics.</title>
        <authorList>
            <person name="Schulz F."/>
            <person name="Roux S."/>
            <person name="Paez-Espino D."/>
            <person name="Jungbluth S."/>
            <person name="Walsh D.A."/>
            <person name="Denef V.J."/>
            <person name="McMahon K.D."/>
            <person name="Konstantinidis K.T."/>
            <person name="Eloe-Fadrosh E.A."/>
            <person name="Kyrpides N.C."/>
            <person name="Woyke T."/>
        </authorList>
    </citation>
    <scope>NUCLEOTIDE SEQUENCE</scope>
    <source>
        <strain evidence="7">GVMAG-S-ERX556049-19</strain>
    </source>
</reference>
<proteinExistence type="predicted"/>
<dbReference type="Gene3D" id="2.60.120.620">
    <property type="entry name" value="q2cbj1_9rhob like domain"/>
    <property type="match status" value="1"/>
</dbReference>
<keyword evidence="4" id="KW-0560">Oxidoreductase</keyword>
<evidence type="ECO:0000259" key="6">
    <source>
        <dbReference type="PROSITE" id="PS51471"/>
    </source>
</evidence>
<dbReference type="GO" id="GO:0004656">
    <property type="term" value="F:procollagen-proline 4-dioxygenase activity"/>
    <property type="evidence" value="ECO:0007669"/>
    <property type="project" value="TreeGrafter"/>
</dbReference>
<evidence type="ECO:0000256" key="2">
    <source>
        <dbReference type="ARBA" id="ARBA00022723"/>
    </source>
</evidence>
<dbReference type="EMBL" id="MN738823">
    <property type="protein sequence ID" value="QHT37982.1"/>
    <property type="molecule type" value="Genomic_DNA"/>
</dbReference>
<evidence type="ECO:0000256" key="1">
    <source>
        <dbReference type="ARBA" id="ARBA00001961"/>
    </source>
</evidence>
<dbReference type="PANTHER" id="PTHR10869">
    <property type="entry name" value="PROLYL 4-HYDROXYLASE ALPHA SUBUNIT"/>
    <property type="match status" value="1"/>
</dbReference>
<dbReference type="GO" id="GO:0031418">
    <property type="term" value="F:L-ascorbic acid binding"/>
    <property type="evidence" value="ECO:0007669"/>
    <property type="project" value="InterPro"/>
</dbReference>
<dbReference type="Pfam" id="PF13640">
    <property type="entry name" value="2OG-FeII_Oxy_3"/>
    <property type="match status" value="1"/>
</dbReference>
<dbReference type="SMART" id="SM00702">
    <property type="entry name" value="P4Hc"/>
    <property type="match status" value="1"/>
</dbReference>
<keyword evidence="3" id="KW-0223">Dioxygenase</keyword>
<protein>
    <recommendedName>
        <fullName evidence="6">Fe2OG dioxygenase domain-containing protein</fullName>
    </recommendedName>
</protein>
<dbReference type="PROSITE" id="PS51471">
    <property type="entry name" value="FE2OG_OXY"/>
    <property type="match status" value="1"/>
</dbReference>
<dbReference type="InterPro" id="IPR045054">
    <property type="entry name" value="P4HA-like"/>
</dbReference>
<evidence type="ECO:0000256" key="3">
    <source>
        <dbReference type="ARBA" id="ARBA00022964"/>
    </source>
</evidence>
<feature type="domain" description="Fe2OG dioxygenase" evidence="6">
    <location>
        <begin position="95"/>
        <end position="206"/>
    </location>
</feature>
<comment type="cofactor">
    <cofactor evidence="1">
        <name>L-ascorbate</name>
        <dbReference type="ChEBI" id="CHEBI:38290"/>
    </cofactor>
</comment>
<keyword evidence="5" id="KW-0408">Iron</keyword>
<sequence>MTDFLNSENVTLEKEILCQDPLVYTVSNFIDEKTCEHFIQKAKPSLATALVALDKQGSTSKGRTNTNCWIAHNTDDITFKVANQIADLVGMPLENAESFQVVHYDTQQRYNGHFDAFVKDDNDKNKRLLKRGGQRMITALVYLNDVEEGGHTSFGKLNIHVNPEKRKLLVFHNCYEGTTKRHENTLHAGTPPTKGEKYAFNLWFREQNYKTVYEYNAKDFE</sequence>
<evidence type="ECO:0000256" key="5">
    <source>
        <dbReference type="ARBA" id="ARBA00023004"/>
    </source>
</evidence>
<dbReference type="InterPro" id="IPR044862">
    <property type="entry name" value="Pro_4_hyd_alph_FE2OG_OXY"/>
</dbReference>